<sequence>MLKLPWSSSNAGNENKDENPSEELPHRRACCGRTRRFWLILGMSAVLSVAAALGLGLGLGLGRGGSDGDGRSDSDSPSFVQPSGNSTTQGVNGTFWQPSAGASWQIVLQQPLHSFTPNVSIFDIDLFENNASIITQLHAMNAKVICYFSAGSYESFRPDTKDFNPLDYGNELKGWPGEKWLDLRSPNVRAIMKKRLKLAAELGCDGVDPDNVDGFVNDSGFPLTRQTALDFLNFLAAEAHALKLAIGLKNAGDIVKDTTSLLQWVVNEQCVAFGECALFRPFIDEGKPVFHIEYISEKGNSDVSTRTRSEICGVSDEAGFSTLMKKADLGDWVEAC</sequence>
<keyword evidence="4" id="KW-1133">Transmembrane helix</keyword>
<evidence type="ECO:0000313" key="6">
    <source>
        <dbReference type="EMBL" id="KAG9234424.1"/>
    </source>
</evidence>
<dbReference type="Pfam" id="PF03537">
    <property type="entry name" value="Glyco_hydro_114"/>
    <property type="match status" value="1"/>
</dbReference>
<accession>A0A9P7YIE7</accession>
<name>A0A9P7YIE7_9HELO</name>
<dbReference type="GO" id="GO:0004557">
    <property type="term" value="F:alpha-galactosidase activity"/>
    <property type="evidence" value="ECO:0007669"/>
    <property type="project" value="UniProtKB-EC"/>
</dbReference>
<feature type="compositionally biased region" description="Polar residues" evidence="3">
    <location>
        <begin position="1"/>
        <end position="13"/>
    </location>
</feature>
<dbReference type="InterPro" id="IPR004352">
    <property type="entry name" value="GH114_TIM-barrel"/>
</dbReference>
<evidence type="ECO:0000256" key="1">
    <source>
        <dbReference type="ARBA" id="ARBA00001255"/>
    </source>
</evidence>
<evidence type="ECO:0000313" key="7">
    <source>
        <dbReference type="Proteomes" id="UP000824998"/>
    </source>
</evidence>
<feature type="transmembrane region" description="Helical" evidence="4">
    <location>
        <begin position="37"/>
        <end position="61"/>
    </location>
</feature>
<comment type="caution">
    <text evidence="6">The sequence shown here is derived from an EMBL/GenBank/DDBJ whole genome shotgun (WGS) entry which is preliminary data.</text>
</comment>
<dbReference type="Gene3D" id="3.20.20.70">
    <property type="entry name" value="Aldolase class I"/>
    <property type="match status" value="1"/>
</dbReference>
<evidence type="ECO:0000256" key="2">
    <source>
        <dbReference type="ARBA" id="ARBA00012755"/>
    </source>
</evidence>
<reference evidence="6" key="1">
    <citation type="journal article" date="2021" name="IMA Fungus">
        <title>Genomic characterization of three marine fungi, including Emericellopsis atlantica sp. nov. with signatures of a generalist lifestyle and marine biomass degradation.</title>
        <authorList>
            <person name="Hagestad O.C."/>
            <person name="Hou L."/>
            <person name="Andersen J.H."/>
            <person name="Hansen E.H."/>
            <person name="Altermark B."/>
            <person name="Li C."/>
            <person name="Kuhnert E."/>
            <person name="Cox R.J."/>
            <person name="Crous P.W."/>
            <person name="Spatafora J.W."/>
            <person name="Lail K."/>
            <person name="Amirebrahimi M."/>
            <person name="Lipzen A."/>
            <person name="Pangilinan J."/>
            <person name="Andreopoulos W."/>
            <person name="Hayes R.D."/>
            <person name="Ng V."/>
            <person name="Grigoriev I.V."/>
            <person name="Jackson S.A."/>
            <person name="Sutton T.D.S."/>
            <person name="Dobson A.D.W."/>
            <person name="Rama T."/>
        </authorList>
    </citation>
    <scope>NUCLEOTIDE SEQUENCE</scope>
    <source>
        <strain evidence="6">TRa018bII</strain>
    </source>
</reference>
<keyword evidence="6" id="KW-0378">Hydrolase</keyword>
<keyword evidence="4" id="KW-0812">Transmembrane</keyword>
<feature type="region of interest" description="Disordered" evidence="3">
    <location>
        <begin position="65"/>
        <end position="92"/>
    </location>
</feature>
<feature type="region of interest" description="Disordered" evidence="3">
    <location>
        <begin position="1"/>
        <end position="25"/>
    </location>
</feature>
<dbReference type="PANTHER" id="PTHR35273">
    <property type="entry name" value="ALPHA-1,4 POLYGALACTOSAMINIDASE, PUTATIVE (AFU_ORTHOLOGUE AFUA_3G07890)-RELATED"/>
    <property type="match status" value="1"/>
</dbReference>
<dbReference type="SUPFAM" id="SSF51445">
    <property type="entry name" value="(Trans)glycosidases"/>
    <property type="match status" value="1"/>
</dbReference>
<feature type="compositionally biased region" description="Polar residues" evidence="3">
    <location>
        <begin position="77"/>
        <end position="92"/>
    </location>
</feature>
<evidence type="ECO:0000256" key="4">
    <source>
        <dbReference type="SAM" id="Phobius"/>
    </source>
</evidence>
<dbReference type="InterPro" id="IPR013785">
    <property type="entry name" value="Aldolase_TIM"/>
</dbReference>
<organism evidence="6 7">
    <name type="scientific">Amylocarpus encephaloides</name>
    <dbReference type="NCBI Taxonomy" id="45428"/>
    <lineage>
        <taxon>Eukaryota</taxon>
        <taxon>Fungi</taxon>
        <taxon>Dikarya</taxon>
        <taxon>Ascomycota</taxon>
        <taxon>Pezizomycotina</taxon>
        <taxon>Leotiomycetes</taxon>
        <taxon>Helotiales</taxon>
        <taxon>Helotiales incertae sedis</taxon>
        <taxon>Amylocarpus</taxon>
    </lineage>
</organism>
<gene>
    <name evidence="6" type="ORF">BJ875DRAFT_423995</name>
</gene>
<proteinExistence type="predicted"/>
<feature type="domain" description="Glycoside-hydrolase family GH114 TIM-barrel" evidence="5">
    <location>
        <begin position="103"/>
        <end position="331"/>
    </location>
</feature>
<protein>
    <recommendedName>
        <fullName evidence="2">alpha-galactosidase</fullName>
        <ecNumber evidence="2">3.2.1.22</ecNumber>
    </recommendedName>
</protein>
<keyword evidence="7" id="KW-1185">Reference proteome</keyword>
<feature type="compositionally biased region" description="Basic and acidic residues" evidence="3">
    <location>
        <begin position="14"/>
        <end position="25"/>
    </location>
</feature>
<keyword evidence="4" id="KW-0472">Membrane</keyword>
<evidence type="ECO:0000256" key="3">
    <source>
        <dbReference type="SAM" id="MobiDB-lite"/>
    </source>
</evidence>
<dbReference type="EMBL" id="MU251464">
    <property type="protein sequence ID" value="KAG9234424.1"/>
    <property type="molecule type" value="Genomic_DNA"/>
</dbReference>
<dbReference type="InterPro" id="IPR017853">
    <property type="entry name" value="GH"/>
</dbReference>
<dbReference type="Proteomes" id="UP000824998">
    <property type="component" value="Unassembled WGS sequence"/>
</dbReference>
<comment type="catalytic activity">
    <reaction evidence="1">
        <text>Hydrolysis of terminal, non-reducing alpha-D-galactose residues in alpha-D-galactosides, including galactose oligosaccharides, galactomannans and galactolipids.</text>
        <dbReference type="EC" id="3.2.1.22"/>
    </reaction>
</comment>
<dbReference type="AlphaFoldDB" id="A0A9P7YIE7"/>
<evidence type="ECO:0000259" key="5">
    <source>
        <dbReference type="Pfam" id="PF03537"/>
    </source>
</evidence>
<dbReference type="PANTHER" id="PTHR35273:SF2">
    <property type="entry name" value="ALPHA-GALACTOSIDASE"/>
    <property type="match status" value="1"/>
</dbReference>
<dbReference type="OrthoDB" id="2108802at2759"/>
<dbReference type="EC" id="3.2.1.22" evidence="2"/>